<dbReference type="SMART" id="SM00912">
    <property type="entry name" value="Haemagg_act"/>
    <property type="match status" value="1"/>
</dbReference>
<evidence type="ECO:0000313" key="4">
    <source>
        <dbReference type="EMBL" id="MDC7787031.1"/>
    </source>
</evidence>
<sequence length="3394" mass="341632">MSNDRQPCPPSATGGAGPRGILRPCFTNAGRSRRPLLLAGVSLAALLIAGTPAAADMRANRSSSSATAAAASAATTAAQAAQAAAAQAMTRVDASLRSMRAIQAAAQAAARAASVTVPNGLTPGGLVVAPGAVPGPADGGSGLWQGANLPTQTTTSGRTQVEVVQTEKKAILTWESFNVGRETDLYFNQTAGGADVANWIALNRVLDPTAAPSRILGSIKADGQVYIVNRNGIIFGGSSQVNVGSLVVSSLALSNAQFLAGINTSLVGEIAGNSIDRLPTFGELAQTTDPSAPPPAAAGDVLVEAGAEIASGQHGLIGLFGTNVTNRGTITTDGGQVLMAAGERIFLLPHDADTGMIGLRAYVSAATGYYTGYVDDAAYYAALAARTAEVGMVVRNDGLITADGGNVTLVGSTVAQNGIVRAVTTLESPGSIFLAGEDSVLWNYYGTIKRRAGTVVFGEDSITQVVVDRSGELGTGGSDGNSSTVRIVGQTVELKGKTSAAQHELQGAYVQAEAGTIDIDLRGIELVYANLNEGFPVSPNEPMTGTRLLMQSGSVLDVAGAKDVVVPMERNSVAVEVRANEVRDAPLQRDGILIGETVHVDRRVSGKRADGSVWYGSEVVDANDYIANAPSSMAERAVAGGSVTVHAAEVVVASGATIDISGGSIRYLDGVVRTTQLTGIDGKRYDIGNAPADMIYVAVGDGRVVSHGRWSITETWTNSFRRSTSSVAEKGYVEGTTGGSLSVYAPTVVLDGTIDAHAVAGERQIVSPPAGGTLKIGSTSLPDSNFNAENVYFRAAAPALADVTATSPLPAERAGTVVLSTDMLSDSGLAKIEVQVRGDVTFDHDVDLLLSPGASLIVVSGGAGRSVVVDGSIRIPGGSVGITGTGATTLRAGTVIDVSGLWTNQLLAPSSGPVAVDGGTIDLGGALVFEPGVVLDVSAGARLTYGGDVEIGTAGTIQLGVTDAAGLDLDLVTLRGYGVTSGEGALASTGGKLILRVPDVVVAADGGATGGATWLDPSFFETGGFTTYVVRADTITIADGLTLAPAPQTRVLDGSFRWQASGDVAAVTSPTTPAPELRAGSALTFQAAGDLVLPSGSTLAPGVGGSVALSGATVTVAGTIDTPAGTVTLSGDDVTLAATGRLLARGATRIVTDALGHRSGEVLAGGEVDILAEGFVALEEGSLIDVSGVSGTIDVVDAGAGARPAYRPLTLAGDAGGITITASGGTIAGTLRGEPGGAGASGGTLSISMTASGDPSLPAPRTMLEQFLLMLEPGCYGYGDGSCDGDSQEAIGFDFGPMFQDFGLIGDGTDFPYMSLVFTQALYDALSPTSTGGIVFSQTAAGGGPMDLASYGITPEFIAVMEYGIDSSFGQVFRPVSPLVVRPSSFQSGGFATIAAAGANIELDGVTLSATRSITLDGALINRNGTSSRIEAPYIQLGGSGLTADPAAALAGQLTLAASLLDVGRVDLRGWSQTRIETDDLRMAGAPVSRLDVDGALVIVAGQVYPATQTTATIRATDSITILPNGTQPLPLSAGGTLTLSAPVITQGGTLRAPFGQIVLDASDTLTLAAGSITSVSGAGLVVPYGTIVDQSLWYGDDPNNPLTAPPEKRVTLKAPTVDMQAGAVVDLSGGGDLLAYQFVPGSGGSSDYLTYGNAVAILPIAMVSASAGQEIVHLDGGNGIPAGDYVVMPAGYALLPGAYRLEVVTSNGQPVYDIAGSARLLDGSVVVSGYGAVGGTDIRDQRRTAYKAAGRETIALRSEYEIWTANDYFSSDTFVETMRRQLGLEVTAVPRLPRDAGALQIQATLSATLDATLLGAAVDGGRGAAVDIAADKIAVVGGIDGTAYAASGYLVLDSSALSALGAESILLGGVRRQTASGLEIDPTATGVVVATDGSIANALAAPEILLAATDTVTITDGSLVEARGTVGTGSGDILITPVVAAVIDTRGTTDPSDDVVLTPARDYGALVRVSNGGSVGVVRDGAEQSAGTLAIGAATLRGNAVTLDATRTTTVAADATIVAEALDVASGRISIGAPTGTPDGLVLSGGSLGALAGARDLRLRSYSSIDFYGDVTLGTRSAGGGYALETLRLDAAAVTADARVDIVAGEVVFANTSDVTATTGAGTAGQLAVVAKTVVLDAGAKAFGGIGRVEVTADTAILGRGTGSADFGTADLVFSAPVLTAESGASQEWTTAGTFDFSGATNGAGIETLGARLAITAAAIRQAGLVDLTAGSVTLRATTGDVVLASGSVTRATGFTRTFFDQGADIAGGTISLVADHGEVTAQAGSLVDVSGRGAGAAGTLKIATPERTLHLDGEIRAGRGGGFELDTASLASFADLAAGLAAGGFDGALSVRLRTGDVILDGTTRASTFSLSTDVGSITVTGVVDASGSAGGTIRLAAQGDLTVASGARLLADASDADESSGTIALVAATGTMDLAAGATLSATGGRAGGGEIHLRFQRDDAAGTVKLASAAATMTARTIVAEAYRSYATTSVDASLPGALADAAAFMSAHAATIEAALGRAGDATFHLVPGVELASTGDLTLTAAVDLHGERTGGEAGVLTLRAAGNLVLNGSLSDGFSSAAASAEVLADTASWSYRLVGGADLAAADPLSVQPLGALAADTGSVRLGTDVRVRTGTGSIAVAAGRDVVLTDQTSVIYSAGARVADASLGGTYTGNVYDPVFTQGGGDVSVTAQNDVVTLTASDQMIVDWLWREGASDTGVPNAGDIGTGAFTENRQTAWWIRFSNFQQGIGALGGGDVTLTAGRDVVNVSAATPTQGRVGGGRTANEAKTVAITGGGDLRVQAGRDIVGGAYYVDGGSGTVAAGGAVTSNRTTNIHYDYSPDSYVIGEVVPIRTVLALGDADLTVTAGGSIDVLSASNPTLWAQSKDQVGTEYNAPRSAFSTYGESSSVTLLSVGGDVDVSVDAESLRVVTPAWSNYNSENGSSRAGAMTAFAYLPARTKVIAADGDVGLSAVTIYPAADGNIDIWARGSVELRSNIYLSPVALDFIGTVLRPLANAPSVTALVGLPTVDGGELFGTVRIGSRGDYRDGLLHADDDEPSRIYAVTGDITNGDPASSTSIVPAHFFAEQTWFRAGHDVVNLQARIQNNRASDLTLIAAGRDLNLGRGYITVDGPGFVLAEAGRDVFLGRGGGIETVGNGETPPAATAPAGSPVTYRNPDLPREGADLTVLAGTADDPRYDAFAAAYLDPANVSAMPSHLVKDGRPLYLDDLVAFMRQVTGDATLSEAAAFSAFQDPRYAEHRKILVERVLSAELKAAGRGQVDGLGPDGLGYERGYAAIATLFPGAEQAGGPGWQGDVIMDVSAIRTYRGGDLDIVAPGGILQVSALSSTATGERNGVLTINGGDIRIVTGEGTIINKSRVLTARGGDITV</sequence>
<dbReference type="InterPro" id="IPR050909">
    <property type="entry name" value="Bact_Autotransporter_VF"/>
</dbReference>
<dbReference type="InterPro" id="IPR016166">
    <property type="entry name" value="FAD-bd_PCMH"/>
</dbReference>
<feature type="region of interest" description="Disordered" evidence="1">
    <location>
        <begin position="1"/>
        <end position="20"/>
    </location>
</feature>
<dbReference type="PANTHER" id="PTHR12338">
    <property type="entry name" value="AUTOTRANSPORTER"/>
    <property type="match status" value="1"/>
</dbReference>
<dbReference type="InterPro" id="IPR006311">
    <property type="entry name" value="TAT_signal"/>
</dbReference>
<feature type="compositionally biased region" description="Polar residues" evidence="1">
    <location>
        <begin position="148"/>
        <end position="160"/>
    </location>
</feature>
<dbReference type="Proteomes" id="UP001165652">
    <property type="component" value="Unassembled WGS sequence"/>
</dbReference>
<feature type="transmembrane region" description="Helical" evidence="2">
    <location>
        <begin position="36"/>
        <end position="55"/>
    </location>
</feature>
<accession>A0ABT5JBP0</accession>
<gene>
    <name evidence="4" type="ORF">PQJ73_15165</name>
</gene>
<keyword evidence="5" id="KW-1185">Reference proteome</keyword>
<dbReference type="SUPFAM" id="SSF51126">
    <property type="entry name" value="Pectin lyase-like"/>
    <property type="match status" value="1"/>
</dbReference>
<feature type="domain" description="FAD-binding PCMH-type" evidence="3">
    <location>
        <begin position="882"/>
        <end position="1074"/>
    </location>
</feature>
<evidence type="ECO:0000313" key="5">
    <source>
        <dbReference type="Proteomes" id="UP001165652"/>
    </source>
</evidence>
<dbReference type="NCBIfam" id="TIGR01901">
    <property type="entry name" value="adhes_NPXG"/>
    <property type="match status" value="1"/>
</dbReference>
<dbReference type="InterPro" id="IPR008638">
    <property type="entry name" value="FhaB/CdiA-like_TPS"/>
</dbReference>
<proteinExistence type="predicted"/>
<dbReference type="EMBL" id="JAQQLI010000022">
    <property type="protein sequence ID" value="MDC7787031.1"/>
    <property type="molecule type" value="Genomic_DNA"/>
</dbReference>
<dbReference type="Pfam" id="PF05860">
    <property type="entry name" value="TPS"/>
    <property type="match status" value="1"/>
</dbReference>
<comment type="caution">
    <text evidence="4">The sequence shown here is derived from an EMBL/GenBank/DDBJ whole genome shotgun (WGS) entry which is preliminary data.</text>
</comment>
<name>A0ABT5JBP0_RHOTP</name>
<dbReference type="PROSITE" id="PS51318">
    <property type="entry name" value="TAT"/>
    <property type="match status" value="1"/>
</dbReference>
<evidence type="ECO:0000256" key="2">
    <source>
        <dbReference type="SAM" id="Phobius"/>
    </source>
</evidence>
<protein>
    <submittedName>
        <fullName evidence="4">Filamentous hemagglutinin N-terminal domain-containing protein</fullName>
    </submittedName>
</protein>
<dbReference type="RefSeq" id="WP_272777873.1">
    <property type="nucleotide sequence ID" value="NZ_JAQQLI010000022.1"/>
</dbReference>
<reference evidence="4" key="1">
    <citation type="journal article" date="2023" name="Microbiol Resour">
        <title>Genome Sequences of Rhodoplanes serenus and Two Thermotolerant Strains, Rhodoplanes tepidamans and 'Rhodoplanes cryptolactis,' Further Refine the Genus.</title>
        <authorList>
            <person name="Rayyan A.A."/>
            <person name="Kyndt J.A."/>
        </authorList>
    </citation>
    <scope>NUCLEOTIDE SEQUENCE</scope>
    <source>
        <strain evidence="4">DSM 9987</strain>
    </source>
</reference>
<reference evidence="4" key="2">
    <citation type="submission" date="2023-02" db="EMBL/GenBank/DDBJ databases">
        <authorList>
            <person name="Rayyan A."/>
            <person name="Meyer T."/>
            <person name="Kyndt J.A."/>
        </authorList>
    </citation>
    <scope>NUCLEOTIDE SEQUENCE</scope>
    <source>
        <strain evidence="4">DSM 9987</strain>
    </source>
</reference>
<dbReference type="Gene3D" id="2.160.20.10">
    <property type="entry name" value="Single-stranded right-handed beta-helix, Pectin lyase-like"/>
    <property type="match status" value="1"/>
</dbReference>
<dbReference type="InterPro" id="IPR011050">
    <property type="entry name" value="Pectin_lyase_fold/virulence"/>
</dbReference>
<dbReference type="PANTHER" id="PTHR12338:SF5">
    <property type="entry name" value="ANTIGEN 43-RELATED"/>
    <property type="match status" value="1"/>
</dbReference>
<evidence type="ECO:0000259" key="3">
    <source>
        <dbReference type="PROSITE" id="PS51387"/>
    </source>
</evidence>
<keyword evidence="2" id="KW-1133">Transmembrane helix</keyword>
<dbReference type="PROSITE" id="PS51387">
    <property type="entry name" value="FAD_PCMH"/>
    <property type="match status" value="1"/>
</dbReference>
<evidence type="ECO:0000256" key="1">
    <source>
        <dbReference type="SAM" id="MobiDB-lite"/>
    </source>
</evidence>
<keyword evidence="2" id="KW-0472">Membrane</keyword>
<feature type="region of interest" description="Disordered" evidence="1">
    <location>
        <begin position="139"/>
        <end position="160"/>
    </location>
</feature>
<dbReference type="InterPro" id="IPR012334">
    <property type="entry name" value="Pectin_lyas_fold"/>
</dbReference>
<keyword evidence="2" id="KW-0812">Transmembrane</keyword>
<organism evidence="4 5">
    <name type="scientific">Rhodoplanes tepidamans</name>
    <name type="common">Rhodoplanes cryptolactis</name>
    <dbReference type="NCBI Taxonomy" id="200616"/>
    <lineage>
        <taxon>Bacteria</taxon>
        <taxon>Pseudomonadati</taxon>
        <taxon>Pseudomonadota</taxon>
        <taxon>Alphaproteobacteria</taxon>
        <taxon>Hyphomicrobiales</taxon>
        <taxon>Nitrobacteraceae</taxon>
        <taxon>Rhodoplanes</taxon>
    </lineage>
</organism>